<evidence type="ECO:0000313" key="5">
    <source>
        <dbReference type="EMBL" id="MDO6672941.1"/>
    </source>
</evidence>
<dbReference type="EMBL" id="JAUORK010000017">
    <property type="protein sequence ID" value="MDO6672941.1"/>
    <property type="molecule type" value="Genomic_DNA"/>
</dbReference>
<dbReference type="InterPro" id="IPR036291">
    <property type="entry name" value="NAD(P)-bd_dom_sf"/>
</dbReference>
<name>A0AAP4U1N4_9GAMM</name>
<reference evidence="5" key="1">
    <citation type="submission" date="2023-07" db="EMBL/GenBank/DDBJ databases">
        <title>Genome content predicts the carbon catabolic preferences of heterotrophic bacteria.</title>
        <authorList>
            <person name="Gralka M."/>
        </authorList>
    </citation>
    <scope>NUCLEOTIDE SEQUENCE</scope>
    <source>
        <strain evidence="5">C2R13</strain>
    </source>
</reference>
<evidence type="ECO:0000256" key="1">
    <source>
        <dbReference type="ARBA" id="ARBA00023002"/>
    </source>
</evidence>
<dbReference type="GO" id="GO:0016491">
    <property type="term" value="F:oxidoreductase activity"/>
    <property type="evidence" value="ECO:0007669"/>
    <property type="project" value="UniProtKB-KW"/>
</dbReference>
<keyword evidence="2" id="KW-0520">NAD</keyword>
<dbReference type="RefSeq" id="WP_303594568.1">
    <property type="nucleotide sequence ID" value="NZ_JAUORK010000017.1"/>
</dbReference>
<dbReference type="PANTHER" id="PTHR43333:SF1">
    <property type="entry name" value="D-ISOMER SPECIFIC 2-HYDROXYACID DEHYDROGENASE NAD-BINDING DOMAIN-CONTAINING PROTEIN"/>
    <property type="match status" value="1"/>
</dbReference>
<evidence type="ECO:0000256" key="3">
    <source>
        <dbReference type="SAM" id="MobiDB-lite"/>
    </source>
</evidence>
<dbReference type="Gene3D" id="3.40.50.720">
    <property type="entry name" value="NAD(P)-binding Rossmann-like Domain"/>
    <property type="match status" value="2"/>
</dbReference>
<evidence type="ECO:0000259" key="4">
    <source>
        <dbReference type="Pfam" id="PF02826"/>
    </source>
</evidence>
<accession>A0AAP4U1N4</accession>
<dbReference type="AlphaFoldDB" id="A0AAP4U1N4"/>
<proteinExistence type="predicted"/>
<comment type="caution">
    <text evidence="5">The sequence shown here is derived from an EMBL/GenBank/DDBJ whole genome shotgun (WGS) entry which is preliminary data.</text>
</comment>
<dbReference type="PANTHER" id="PTHR43333">
    <property type="entry name" value="2-HACID_DH_C DOMAIN-CONTAINING PROTEIN"/>
    <property type="match status" value="1"/>
</dbReference>
<evidence type="ECO:0000256" key="2">
    <source>
        <dbReference type="ARBA" id="ARBA00023027"/>
    </source>
</evidence>
<feature type="domain" description="D-isomer specific 2-hydroxyacid dehydrogenase NAD-binding" evidence="4">
    <location>
        <begin position="122"/>
        <end position="300"/>
    </location>
</feature>
<protein>
    <submittedName>
        <fullName evidence="5">Glyoxylate/hydroxypyruvate reductase A</fullName>
    </submittedName>
</protein>
<dbReference type="InterPro" id="IPR006140">
    <property type="entry name" value="D-isomer_DH_NAD-bd"/>
</dbReference>
<sequence length="334" mass="36363">MRILVHHERAERWCDALRQRLCDTASTKGSRQSESSEPSSKQAPLEIVADDGEMLGDVLVVWAPPAALFERHRDHDVKAILNLGAGVDSLLDNPALPDDVPVLKLSDAGMASHMLDYVHYGLLHFRRDFDRYARQQADTQWAPHRVVRAHQYPVAVLGLGAIGSQIAESLAADGYPVHGFSRSAHTLQGVTCHHETGAGGRSLKQVLGDESLGLKAVINLLPNTPATRDVLNAEVFQALPDDAVLINPGRGSSVVEEDLVAALEEGKLRGALLDVFQHEPLAEDSPLWRQPRVIITPHAAAPTPVAEAADQLADNIRRIQRGEVLTGISREHGY</sequence>
<dbReference type="GO" id="GO:0051287">
    <property type="term" value="F:NAD binding"/>
    <property type="evidence" value="ECO:0007669"/>
    <property type="project" value="InterPro"/>
</dbReference>
<dbReference type="CDD" id="cd12164">
    <property type="entry name" value="GDH_like_2"/>
    <property type="match status" value="1"/>
</dbReference>
<dbReference type="SUPFAM" id="SSF51735">
    <property type="entry name" value="NAD(P)-binding Rossmann-fold domains"/>
    <property type="match status" value="1"/>
</dbReference>
<organism evidence="5 6">
    <name type="scientific">Cobetia amphilecti</name>
    <dbReference type="NCBI Taxonomy" id="1055104"/>
    <lineage>
        <taxon>Bacteria</taxon>
        <taxon>Pseudomonadati</taxon>
        <taxon>Pseudomonadota</taxon>
        <taxon>Gammaproteobacteria</taxon>
        <taxon>Oceanospirillales</taxon>
        <taxon>Halomonadaceae</taxon>
        <taxon>Cobetia</taxon>
    </lineage>
</organism>
<dbReference type="Pfam" id="PF02826">
    <property type="entry name" value="2-Hacid_dh_C"/>
    <property type="match status" value="1"/>
</dbReference>
<feature type="compositionally biased region" description="Low complexity" evidence="3">
    <location>
        <begin position="30"/>
        <end position="40"/>
    </location>
</feature>
<dbReference type="Proteomes" id="UP001170481">
    <property type="component" value="Unassembled WGS sequence"/>
</dbReference>
<keyword evidence="1" id="KW-0560">Oxidoreductase</keyword>
<evidence type="ECO:0000313" key="6">
    <source>
        <dbReference type="Proteomes" id="UP001170481"/>
    </source>
</evidence>
<gene>
    <name evidence="5" type="ORF">Q4535_12535</name>
</gene>
<feature type="region of interest" description="Disordered" evidence="3">
    <location>
        <begin position="25"/>
        <end position="44"/>
    </location>
</feature>